<dbReference type="Pfam" id="PF08448">
    <property type="entry name" value="PAS_4"/>
    <property type="match status" value="1"/>
</dbReference>
<dbReference type="SUPFAM" id="SSF55073">
    <property type="entry name" value="Nucleotide cyclase"/>
    <property type="match status" value="1"/>
</dbReference>
<dbReference type="GO" id="GO:0052621">
    <property type="term" value="F:diguanylate cyclase activity"/>
    <property type="evidence" value="ECO:0007669"/>
    <property type="project" value="UniProtKB-EC"/>
</dbReference>
<dbReference type="AlphaFoldDB" id="G8QY37"/>
<dbReference type="CDD" id="cd01949">
    <property type="entry name" value="GGDEF"/>
    <property type="match status" value="1"/>
</dbReference>
<dbReference type="InterPro" id="IPR000014">
    <property type="entry name" value="PAS"/>
</dbReference>
<gene>
    <name evidence="4" type="ordered locus">SpiGrapes_1806</name>
</gene>
<proteinExistence type="predicted"/>
<evidence type="ECO:0000259" key="3">
    <source>
        <dbReference type="PROSITE" id="PS50887"/>
    </source>
</evidence>
<evidence type="ECO:0000313" key="4">
    <source>
        <dbReference type="EMBL" id="AEV29602.1"/>
    </source>
</evidence>
<dbReference type="InterPro" id="IPR035965">
    <property type="entry name" value="PAS-like_dom_sf"/>
</dbReference>
<dbReference type="SMART" id="SM00267">
    <property type="entry name" value="GGDEF"/>
    <property type="match status" value="1"/>
</dbReference>
<dbReference type="Gene3D" id="3.30.70.270">
    <property type="match status" value="1"/>
</dbReference>
<reference evidence="4 5" key="1">
    <citation type="submission" date="2011-11" db="EMBL/GenBank/DDBJ databases">
        <title>Complete sequence of Spirochaeta sp. grapes.</title>
        <authorList>
            <consortium name="US DOE Joint Genome Institute"/>
            <person name="Lucas S."/>
            <person name="Han J."/>
            <person name="Lapidus A."/>
            <person name="Cheng J.-F."/>
            <person name="Goodwin L."/>
            <person name="Pitluck S."/>
            <person name="Peters L."/>
            <person name="Ovchinnikova G."/>
            <person name="Munk A.C."/>
            <person name="Detter J.C."/>
            <person name="Han C."/>
            <person name="Tapia R."/>
            <person name="Land M."/>
            <person name="Hauser L."/>
            <person name="Kyrpides N."/>
            <person name="Ivanova N."/>
            <person name="Pagani I."/>
            <person name="Ritalahtilisa K."/>
            <person name="Loeffler F."/>
            <person name="Woyke T."/>
        </authorList>
    </citation>
    <scope>NUCLEOTIDE SEQUENCE [LARGE SCALE GENOMIC DNA]</scope>
    <source>
        <strain evidence="5">ATCC BAA-1885 / DSM 22778 / Grapes</strain>
    </source>
</reference>
<dbReference type="InterPro" id="IPR013656">
    <property type="entry name" value="PAS_4"/>
</dbReference>
<dbReference type="InterPro" id="IPR000160">
    <property type="entry name" value="GGDEF_dom"/>
</dbReference>
<accession>G8QY37</accession>
<dbReference type="InterPro" id="IPR029787">
    <property type="entry name" value="Nucleotide_cyclase"/>
</dbReference>
<dbReference type="FunFam" id="3.30.70.270:FF:000001">
    <property type="entry name" value="Diguanylate cyclase domain protein"/>
    <property type="match status" value="1"/>
</dbReference>
<dbReference type="SUPFAM" id="SSF55785">
    <property type="entry name" value="PYP-like sensor domain (PAS domain)"/>
    <property type="match status" value="1"/>
</dbReference>
<feature type="domain" description="GGDEF" evidence="3">
    <location>
        <begin position="172"/>
        <end position="304"/>
    </location>
</feature>
<dbReference type="eggNOG" id="COG3706">
    <property type="taxonomic scope" value="Bacteria"/>
</dbReference>
<dbReference type="InterPro" id="IPR043128">
    <property type="entry name" value="Rev_trsase/Diguanyl_cyclase"/>
</dbReference>
<dbReference type="RefSeq" id="WP_014270445.1">
    <property type="nucleotide sequence ID" value="NC_016633.1"/>
</dbReference>
<keyword evidence="5" id="KW-1185">Reference proteome</keyword>
<dbReference type="STRING" id="158190.SpiGrapes_1806"/>
<dbReference type="EC" id="2.7.7.65" evidence="1"/>
<protein>
    <recommendedName>
        <fullName evidence="1">diguanylate cyclase</fullName>
        <ecNumber evidence="1">2.7.7.65</ecNumber>
    </recommendedName>
</protein>
<dbReference type="InterPro" id="IPR050469">
    <property type="entry name" value="Diguanylate_Cyclase"/>
</dbReference>
<dbReference type="EMBL" id="CP003155">
    <property type="protein sequence ID" value="AEV29602.1"/>
    <property type="molecule type" value="Genomic_DNA"/>
</dbReference>
<dbReference type="PANTHER" id="PTHR45138">
    <property type="entry name" value="REGULATORY COMPONENTS OF SENSORY TRANSDUCTION SYSTEM"/>
    <property type="match status" value="1"/>
</dbReference>
<name>G8QY37_SPHPG</name>
<dbReference type="Gene3D" id="3.30.450.20">
    <property type="entry name" value="PAS domain"/>
    <property type="match status" value="1"/>
</dbReference>
<evidence type="ECO:0000256" key="2">
    <source>
        <dbReference type="ARBA" id="ARBA00034247"/>
    </source>
</evidence>
<dbReference type="Proteomes" id="UP000005632">
    <property type="component" value="Chromosome"/>
</dbReference>
<evidence type="ECO:0000256" key="1">
    <source>
        <dbReference type="ARBA" id="ARBA00012528"/>
    </source>
</evidence>
<dbReference type="GO" id="GO:0005886">
    <property type="term" value="C:plasma membrane"/>
    <property type="evidence" value="ECO:0007669"/>
    <property type="project" value="TreeGrafter"/>
</dbReference>
<evidence type="ECO:0000313" key="5">
    <source>
        <dbReference type="Proteomes" id="UP000005632"/>
    </source>
</evidence>
<dbReference type="Pfam" id="PF00990">
    <property type="entry name" value="GGDEF"/>
    <property type="match status" value="1"/>
</dbReference>
<dbReference type="NCBIfam" id="TIGR00254">
    <property type="entry name" value="GGDEF"/>
    <property type="match status" value="1"/>
</dbReference>
<dbReference type="PANTHER" id="PTHR45138:SF9">
    <property type="entry name" value="DIGUANYLATE CYCLASE DGCM-RELATED"/>
    <property type="match status" value="1"/>
</dbReference>
<dbReference type="NCBIfam" id="TIGR00229">
    <property type="entry name" value="sensory_box"/>
    <property type="match status" value="1"/>
</dbReference>
<dbReference type="OrthoDB" id="9779586at2"/>
<dbReference type="HOGENOM" id="CLU_000445_11_4_12"/>
<comment type="catalytic activity">
    <reaction evidence="2">
        <text>2 GTP = 3',3'-c-di-GMP + 2 diphosphate</text>
        <dbReference type="Rhea" id="RHEA:24898"/>
        <dbReference type="ChEBI" id="CHEBI:33019"/>
        <dbReference type="ChEBI" id="CHEBI:37565"/>
        <dbReference type="ChEBI" id="CHEBI:58805"/>
        <dbReference type="EC" id="2.7.7.65"/>
    </reaction>
</comment>
<dbReference type="GO" id="GO:1902201">
    <property type="term" value="P:negative regulation of bacterial-type flagellum-dependent cell motility"/>
    <property type="evidence" value="ECO:0007669"/>
    <property type="project" value="TreeGrafter"/>
</dbReference>
<dbReference type="PROSITE" id="PS50887">
    <property type="entry name" value="GGDEF"/>
    <property type="match status" value="1"/>
</dbReference>
<dbReference type="KEGG" id="sgp:SpiGrapes_1806"/>
<organism evidence="4 5">
    <name type="scientific">Sphaerochaeta pleomorpha (strain ATCC BAA-1885 / DSM 22778 / Grapes)</name>
    <dbReference type="NCBI Taxonomy" id="158190"/>
    <lineage>
        <taxon>Bacteria</taxon>
        <taxon>Pseudomonadati</taxon>
        <taxon>Spirochaetota</taxon>
        <taxon>Spirochaetia</taxon>
        <taxon>Spirochaetales</taxon>
        <taxon>Sphaerochaetaceae</taxon>
        <taxon>Sphaerochaeta</taxon>
    </lineage>
</organism>
<dbReference type="CDD" id="cd00130">
    <property type="entry name" value="PAS"/>
    <property type="match status" value="1"/>
</dbReference>
<dbReference type="GO" id="GO:0043709">
    <property type="term" value="P:cell adhesion involved in single-species biofilm formation"/>
    <property type="evidence" value="ECO:0007669"/>
    <property type="project" value="TreeGrafter"/>
</dbReference>
<sequence length="304" mass="34900">MESENLSELSLSLFNTIPDPFLVISEDGIYLEVFGGTERTLYDDAHTLKGRNLFDFLEPEFARFFMDKITETLKGNTLNCFEYELQTEQVDLPDKNGPGGLQWFEARMYPLPSPYKGYRAVTAMLINISERKILHQRLNDLSYLDPLTAIANRRFFLERITEELQRYLINRVSVHVLLCDIDHFKNINDNHGHLAGDYVLKEFTSIAKSVFSVSHTIARFGGDEFVISVVGLTTEQVMQRCEQLRQSVQDHPFVYENQTMNIQVCIGVSEVSSYDTDISKLIGRADKALYLAKETGRNKVIFLK</sequence>